<feature type="transmembrane region" description="Helical" evidence="6">
    <location>
        <begin position="102"/>
        <end position="123"/>
    </location>
</feature>
<evidence type="ECO:0000313" key="9">
    <source>
        <dbReference type="EMBL" id="KAK1922152.1"/>
    </source>
</evidence>
<dbReference type="FunFam" id="1.20.1510.10:FF:000005">
    <property type="entry name" value="Putative Cation diffusion facilitator 1"/>
    <property type="match status" value="1"/>
</dbReference>
<comment type="subcellular location">
    <subcellularLocation>
        <location evidence="1">Membrane</location>
        <topology evidence="1">Multi-pass membrane protein</topology>
    </subcellularLocation>
</comment>
<evidence type="ECO:0000256" key="2">
    <source>
        <dbReference type="ARBA" id="ARBA00022448"/>
    </source>
</evidence>
<dbReference type="Pfam" id="PF16916">
    <property type="entry name" value="ZT_dimer"/>
    <property type="match status" value="1"/>
</dbReference>
<dbReference type="EMBL" id="JAODAN010000009">
    <property type="protein sequence ID" value="KAK1922152.1"/>
    <property type="molecule type" value="Genomic_DNA"/>
</dbReference>
<evidence type="ECO:0000256" key="5">
    <source>
        <dbReference type="ARBA" id="ARBA00023136"/>
    </source>
</evidence>
<dbReference type="InterPro" id="IPR027470">
    <property type="entry name" value="Cation_efflux_CTD"/>
</dbReference>
<dbReference type="Gene3D" id="1.20.1510.10">
    <property type="entry name" value="Cation efflux protein transmembrane domain"/>
    <property type="match status" value="1"/>
</dbReference>
<dbReference type="InterPro" id="IPR036837">
    <property type="entry name" value="Cation_efflux_CTD_sf"/>
</dbReference>
<evidence type="ECO:0000256" key="6">
    <source>
        <dbReference type="SAM" id="Phobius"/>
    </source>
</evidence>
<dbReference type="Proteomes" id="UP001182556">
    <property type="component" value="Unassembled WGS sequence"/>
</dbReference>
<dbReference type="InterPro" id="IPR058533">
    <property type="entry name" value="Cation_efflux_TM"/>
</dbReference>
<dbReference type="Pfam" id="PF01545">
    <property type="entry name" value="Cation_efflux"/>
    <property type="match status" value="1"/>
</dbReference>
<organism evidence="9 10">
    <name type="scientific">Papiliotrema laurentii</name>
    <name type="common">Cryptococcus laurentii</name>
    <dbReference type="NCBI Taxonomy" id="5418"/>
    <lineage>
        <taxon>Eukaryota</taxon>
        <taxon>Fungi</taxon>
        <taxon>Dikarya</taxon>
        <taxon>Basidiomycota</taxon>
        <taxon>Agaricomycotina</taxon>
        <taxon>Tremellomycetes</taxon>
        <taxon>Tremellales</taxon>
        <taxon>Rhynchogastremaceae</taxon>
        <taxon>Papiliotrema</taxon>
    </lineage>
</organism>
<keyword evidence="3 6" id="KW-0812">Transmembrane</keyword>
<evidence type="ECO:0000256" key="1">
    <source>
        <dbReference type="ARBA" id="ARBA00004141"/>
    </source>
</evidence>
<keyword evidence="10" id="KW-1185">Reference proteome</keyword>
<keyword evidence="2" id="KW-0813">Transport</keyword>
<feature type="transmembrane region" description="Helical" evidence="6">
    <location>
        <begin position="129"/>
        <end position="149"/>
    </location>
</feature>
<dbReference type="AlphaFoldDB" id="A0AAD9FQB3"/>
<dbReference type="InterPro" id="IPR050291">
    <property type="entry name" value="CDF_Transporter"/>
</dbReference>
<dbReference type="SUPFAM" id="SSF161111">
    <property type="entry name" value="Cation efflux protein transmembrane domain-like"/>
    <property type="match status" value="1"/>
</dbReference>
<evidence type="ECO:0000256" key="3">
    <source>
        <dbReference type="ARBA" id="ARBA00022692"/>
    </source>
</evidence>
<reference evidence="9" key="1">
    <citation type="submission" date="2023-02" db="EMBL/GenBank/DDBJ databases">
        <title>Identification and recombinant expression of a fungal hydrolase from Papiliotrema laurentii that hydrolyzes apple cutin and clears colloidal polyester polyurethane.</title>
        <authorList>
            <consortium name="DOE Joint Genome Institute"/>
            <person name="Roman V.A."/>
            <person name="Bojanowski C."/>
            <person name="Crable B.R."/>
            <person name="Wagner D.N."/>
            <person name="Hung C.S."/>
            <person name="Nadeau L.J."/>
            <person name="Schratz L."/>
            <person name="Haridas S."/>
            <person name="Pangilinan J."/>
            <person name="Lipzen A."/>
            <person name="Na H."/>
            <person name="Yan M."/>
            <person name="Ng V."/>
            <person name="Grigoriev I.V."/>
            <person name="Spatafora J.W."/>
            <person name="Barlow D."/>
            <person name="Biffinger J."/>
            <person name="Kelley-Loughnane N."/>
            <person name="Varaljay V.A."/>
            <person name="Crookes-Goodson W.J."/>
        </authorList>
    </citation>
    <scope>NUCLEOTIDE SEQUENCE</scope>
    <source>
        <strain evidence="9">5307AH</strain>
    </source>
</reference>
<dbReference type="GO" id="GO:0016020">
    <property type="term" value="C:membrane"/>
    <property type="evidence" value="ECO:0007669"/>
    <property type="project" value="UniProtKB-SubCell"/>
</dbReference>
<feature type="domain" description="Cation efflux protein cytoplasmic" evidence="8">
    <location>
        <begin position="314"/>
        <end position="374"/>
    </location>
</feature>
<keyword evidence="5 6" id="KW-0472">Membrane</keyword>
<dbReference type="GO" id="GO:0030003">
    <property type="term" value="P:intracellular monoatomic cation homeostasis"/>
    <property type="evidence" value="ECO:0007669"/>
    <property type="project" value="UniProtKB-ARBA"/>
</dbReference>
<dbReference type="InterPro" id="IPR002524">
    <property type="entry name" value="Cation_efflux"/>
</dbReference>
<name>A0AAD9FQB3_PAPLA</name>
<proteinExistence type="predicted"/>
<evidence type="ECO:0000256" key="4">
    <source>
        <dbReference type="ARBA" id="ARBA00022989"/>
    </source>
</evidence>
<accession>A0AAD9FQB3</accession>
<feature type="transmembrane region" description="Helical" evidence="6">
    <location>
        <begin position="263"/>
        <end position="283"/>
    </location>
</feature>
<dbReference type="GO" id="GO:0008324">
    <property type="term" value="F:monoatomic cation transmembrane transporter activity"/>
    <property type="evidence" value="ECO:0007669"/>
    <property type="project" value="InterPro"/>
</dbReference>
<feature type="transmembrane region" description="Helical" evidence="6">
    <location>
        <begin position="204"/>
        <end position="225"/>
    </location>
</feature>
<keyword evidence="4 6" id="KW-1133">Transmembrane helix</keyword>
<evidence type="ECO:0000259" key="7">
    <source>
        <dbReference type="Pfam" id="PF01545"/>
    </source>
</evidence>
<dbReference type="Gene3D" id="3.30.70.1350">
    <property type="entry name" value="Cation efflux protein, cytoplasmic domain"/>
    <property type="match status" value="1"/>
</dbReference>
<dbReference type="NCBIfam" id="TIGR01297">
    <property type="entry name" value="CDF"/>
    <property type="match status" value="1"/>
</dbReference>
<dbReference type="PANTHER" id="PTHR43840:SF12">
    <property type="entry name" value="CATION DIFFUSION FACILITATOR 1 (AFU_ORTHOLOGUE AFUA_1G14440)"/>
    <property type="match status" value="1"/>
</dbReference>
<comment type="caution">
    <text evidence="9">The sequence shown here is derived from an EMBL/GenBank/DDBJ whole genome shotgun (WGS) entry which is preliminary data.</text>
</comment>
<dbReference type="SUPFAM" id="SSF160240">
    <property type="entry name" value="Cation efflux protein cytoplasmic domain-like"/>
    <property type="match status" value="1"/>
</dbReference>
<evidence type="ECO:0000259" key="8">
    <source>
        <dbReference type="Pfam" id="PF16916"/>
    </source>
</evidence>
<dbReference type="PANTHER" id="PTHR43840">
    <property type="entry name" value="MITOCHONDRIAL METAL TRANSPORTER 1-RELATED"/>
    <property type="match status" value="1"/>
</dbReference>
<dbReference type="InterPro" id="IPR027469">
    <property type="entry name" value="Cation_efflux_TMD_sf"/>
</dbReference>
<gene>
    <name evidence="9" type="ORF">DB88DRAFT_497352</name>
</gene>
<feature type="transmembrane region" description="Helical" evidence="6">
    <location>
        <begin position="170"/>
        <end position="192"/>
    </location>
</feature>
<evidence type="ECO:0000313" key="10">
    <source>
        <dbReference type="Proteomes" id="UP001182556"/>
    </source>
</evidence>
<dbReference type="GO" id="GO:0098771">
    <property type="term" value="P:inorganic ion homeostasis"/>
    <property type="evidence" value="ECO:0007669"/>
    <property type="project" value="UniProtKB-ARBA"/>
</dbReference>
<feature type="domain" description="Cation efflux protein transmembrane" evidence="7">
    <location>
        <begin position="106"/>
        <end position="292"/>
    </location>
</feature>
<protein>
    <submittedName>
        <fullName evidence="9">Cation efflux family-domain-containing protein</fullName>
    </submittedName>
</protein>
<sequence length="396" mass="43999">MISTEQMPTPKSTPPLATGDIELVPIPSVIGREAGERDPLLLRSKIVSDEAIDGLKNRRKGRKIAKFYTAQNEQINDLLKPLSTLSAEGEEDAKNSALSVKIAVNLSFGCNIVLAIIQLYAAISSGSLALFASCVDSVDPFANLILWLAHHRSAKAEEKKWPARGSRFESIYAFIMAAVNLILIVQSIQEFITHKGDDVNKFHVPSIIAVGIAFLVKLGLFLYCFSIRTKSSQVQVLWEDHRNDLLTNGFGLLTSAGGSKLRWWLDPMGASIIALTLIVVWSFTLYEQFTHLAGIAAPTEYQNLVIYKAMTFSDEILQVDTCRVYHSGPQYFVEIDIVLPPEMPLWRAHDIAQDLQDQIEALPDVDRCFVHVDHEVSHKPVSRLKLHNGQPSVLTV</sequence>